<proteinExistence type="predicted"/>
<feature type="non-terminal residue" evidence="1">
    <location>
        <position position="1"/>
    </location>
</feature>
<evidence type="ECO:0000313" key="1">
    <source>
        <dbReference type="EMBL" id="NEB85611.1"/>
    </source>
</evidence>
<dbReference type="EMBL" id="JAAGMK010000435">
    <property type="protein sequence ID" value="NEB85611.1"/>
    <property type="molecule type" value="Genomic_DNA"/>
</dbReference>
<organism evidence="1">
    <name type="scientific">Streptomyces anulatus</name>
    <name type="common">Streptomyces chrysomallus</name>
    <dbReference type="NCBI Taxonomy" id="1892"/>
    <lineage>
        <taxon>Bacteria</taxon>
        <taxon>Bacillati</taxon>
        <taxon>Actinomycetota</taxon>
        <taxon>Actinomycetes</taxon>
        <taxon>Kitasatosporales</taxon>
        <taxon>Streptomycetaceae</taxon>
        <taxon>Streptomyces</taxon>
    </lineage>
</organism>
<protein>
    <submittedName>
        <fullName evidence="1">ABC transporter permease</fullName>
    </submittedName>
</protein>
<gene>
    <name evidence="1" type="ORF">G3I43_15695</name>
</gene>
<name>A0A6G3SRR4_STRAQ</name>
<dbReference type="AlphaFoldDB" id="A0A6G3SRR4"/>
<feature type="non-terminal residue" evidence="1">
    <location>
        <position position="205"/>
    </location>
</feature>
<accession>A0A6G3SRR4</accession>
<reference evidence="1" key="1">
    <citation type="submission" date="2020-01" db="EMBL/GenBank/DDBJ databases">
        <title>Insect and environment-associated Actinomycetes.</title>
        <authorList>
            <person name="Currrie C."/>
            <person name="Chevrette M."/>
            <person name="Carlson C."/>
            <person name="Stubbendieck R."/>
            <person name="Wendt-Pienkowski E."/>
        </authorList>
    </citation>
    <scope>NUCLEOTIDE SEQUENCE</scope>
    <source>
        <strain evidence="1">SID505</strain>
    </source>
</reference>
<comment type="caution">
    <text evidence="1">The sequence shown here is derived from an EMBL/GenBank/DDBJ whole genome shotgun (WGS) entry which is preliminary data.</text>
</comment>
<sequence length="205" mass="20626">AAAALIGAFAFVIGSLLVAAPPVQRYAGADAVVAADQKVSYTAKPWGSEPRTTTAYLPERARLDRSVLAAVAGADGVAKAVADDSVPVSTGDGRPAVGRSWPSAVLTRYELAEGRAPRDASEVVLDGSLAAGGPVPGERVVLRADGTARTYTVSGIARTGHGGDAPPAVFFTEPRLTALAGHPGRIDAIGVVAEPGVPPGALRDA</sequence>